<dbReference type="Proteomes" id="UP000266389">
    <property type="component" value="Unassembled WGS sequence"/>
</dbReference>
<proteinExistence type="predicted"/>
<evidence type="ECO:0000259" key="2">
    <source>
        <dbReference type="Pfam" id="PF13581"/>
    </source>
</evidence>
<sequence>MSDKIRATLTIQSRTGELERARQFVREAALKFGFPPSEAEKIVLATDEACTNVICHGYNSDPTHKIHIAIETNGKSFAVMIDDEGKSYDLRKHVTPDMKKYFEERHRGGLGIKLIRLLVDEIEYAAHGSHNRLTLTKHLPNSDA</sequence>
<keyword evidence="1" id="KW-0808">Transferase</keyword>
<gene>
    <name evidence="3" type="ORF">D0433_13405</name>
</gene>
<dbReference type="EMBL" id="PHFL01000071">
    <property type="protein sequence ID" value="RFM23031.1"/>
    <property type="molecule type" value="Genomic_DNA"/>
</dbReference>
<evidence type="ECO:0000313" key="3">
    <source>
        <dbReference type="EMBL" id="RFM23031.1"/>
    </source>
</evidence>
<name>A0A395LWW4_9BACT</name>
<keyword evidence="3" id="KW-0547">Nucleotide-binding</keyword>
<dbReference type="InterPro" id="IPR003594">
    <property type="entry name" value="HATPase_dom"/>
</dbReference>
<dbReference type="SUPFAM" id="SSF55874">
    <property type="entry name" value="ATPase domain of HSP90 chaperone/DNA topoisomerase II/histidine kinase"/>
    <property type="match status" value="1"/>
</dbReference>
<feature type="domain" description="Histidine kinase/HSP90-like ATPase" evidence="2">
    <location>
        <begin position="13"/>
        <end position="137"/>
    </location>
</feature>
<dbReference type="Gene3D" id="3.30.565.10">
    <property type="entry name" value="Histidine kinase-like ATPase, C-terminal domain"/>
    <property type="match status" value="1"/>
</dbReference>
<keyword evidence="1" id="KW-0418">Kinase</keyword>
<accession>A0A395LWW4</accession>
<keyword evidence="1" id="KW-0723">Serine/threonine-protein kinase</keyword>
<dbReference type="GO" id="GO:0004674">
    <property type="term" value="F:protein serine/threonine kinase activity"/>
    <property type="evidence" value="ECO:0007669"/>
    <property type="project" value="UniProtKB-KW"/>
</dbReference>
<reference evidence="3 4" key="1">
    <citation type="journal article" date="2011" name="ISME J.">
        <title>Community ecology of hot spring cyanobacterial mats: predominant populations and their functional potential.</title>
        <authorList>
            <person name="Klatt C.G."/>
            <person name="Wood J.M."/>
            <person name="Rusch D.B."/>
            <person name="Bateson M.M."/>
            <person name="Hamamura N."/>
            <person name="Heidelberg J.F."/>
            <person name="Grossman A.R."/>
            <person name="Bhaya D."/>
            <person name="Cohan F.M."/>
            <person name="Kuhl M."/>
            <person name="Bryant D.A."/>
            <person name="Ward D.M."/>
        </authorList>
    </citation>
    <scope>NUCLEOTIDE SEQUENCE [LARGE SCALE GENOMIC DNA]</scope>
    <source>
        <strain evidence="3">OS</strain>
    </source>
</reference>
<keyword evidence="3" id="KW-0067">ATP-binding</keyword>
<organism evidence="3 4">
    <name type="scientific">Candidatus Thermochlorobacter aerophilus</name>
    <dbReference type="NCBI Taxonomy" id="1868324"/>
    <lineage>
        <taxon>Bacteria</taxon>
        <taxon>Pseudomonadati</taxon>
        <taxon>Chlorobiota</taxon>
        <taxon>Chlorobiia</taxon>
        <taxon>Chlorobiales</taxon>
        <taxon>Candidatus Thermochlorobacteriaceae</taxon>
        <taxon>Candidatus Thermochlorobacter</taxon>
    </lineage>
</organism>
<dbReference type="InterPro" id="IPR050267">
    <property type="entry name" value="Anti-sigma-factor_SerPK"/>
</dbReference>
<evidence type="ECO:0000313" key="4">
    <source>
        <dbReference type="Proteomes" id="UP000266389"/>
    </source>
</evidence>
<dbReference type="AlphaFoldDB" id="A0A395LWW4"/>
<dbReference type="InterPro" id="IPR036890">
    <property type="entry name" value="HATPase_C_sf"/>
</dbReference>
<protein>
    <submittedName>
        <fullName evidence="3">ATP-binding protein</fullName>
    </submittedName>
</protein>
<dbReference type="CDD" id="cd16936">
    <property type="entry name" value="HATPase_RsbW-like"/>
    <property type="match status" value="1"/>
</dbReference>
<dbReference type="Pfam" id="PF13581">
    <property type="entry name" value="HATPase_c_2"/>
    <property type="match status" value="1"/>
</dbReference>
<dbReference type="GO" id="GO:0005524">
    <property type="term" value="F:ATP binding"/>
    <property type="evidence" value="ECO:0007669"/>
    <property type="project" value="UniProtKB-KW"/>
</dbReference>
<comment type="caution">
    <text evidence="3">The sequence shown here is derived from an EMBL/GenBank/DDBJ whole genome shotgun (WGS) entry which is preliminary data.</text>
</comment>
<evidence type="ECO:0000256" key="1">
    <source>
        <dbReference type="ARBA" id="ARBA00022527"/>
    </source>
</evidence>
<dbReference type="PANTHER" id="PTHR35526">
    <property type="entry name" value="ANTI-SIGMA-F FACTOR RSBW-RELATED"/>
    <property type="match status" value="1"/>
</dbReference>
<dbReference type="PANTHER" id="PTHR35526:SF3">
    <property type="entry name" value="ANTI-SIGMA-F FACTOR RSBW"/>
    <property type="match status" value="1"/>
</dbReference>